<dbReference type="Gene3D" id="2.130.10.10">
    <property type="entry name" value="YVTN repeat-like/Quinoprotein amine dehydrogenase"/>
    <property type="match status" value="3"/>
</dbReference>
<dbReference type="OrthoDB" id="433457at2759"/>
<dbReference type="GeneID" id="9680849"/>
<dbReference type="InterPro" id="IPR004871">
    <property type="entry name" value="RSE1/DDB1/CPSF1_C"/>
</dbReference>
<accession>C1MIG7</accession>
<dbReference type="EMBL" id="GG663735">
    <property type="protein sequence ID" value="EEH60379.1"/>
    <property type="molecule type" value="Genomic_DNA"/>
</dbReference>
<dbReference type="RefSeq" id="XP_003055127.1">
    <property type="nucleotide sequence ID" value="XM_003055081.1"/>
</dbReference>
<keyword evidence="4" id="KW-0539">Nucleus</keyword>
<evidence type="ECO:0000259" key="6">
    <source>
        <dbReference type="Pfam" id="PF10433"/>
    </source>
</evidence>
<dbReference type="eggNOG" id="KOG1897">
    <property type="taxonomic scope" value="Eukaryota"/>
</dbReference>
<feature type="domain" description="RSE1/DDB1/CPSF1 C-terminal" evidence="5">
    <location>
        <begin position="831"/>
        <end position="936"/>
    </location>
</feature>
<dbReference type="STRING" id="564608.C1MIG7"/>
<dbReference type="SUPFAM" id="SSF50998">
    <property type="entry name" value="Quinoprotein alcohol dehydrogenase-like"/>
    <property type="match status" value="1"/>
</dbReference>
<evidence type="ECO:0000256" key="3">
    <source>
        <dbReference type="ARBA" id="ARBA00014577"/>
    </source>
</evidence>
<dbReference type="Proteomes" id="UP000001876">
    <property type="component" value="Unassembled WGS sequence"/>
</dbReference>
<proteinExistence type="inferred from homology"/>
<dbReference type="FunFam" id="2.130.10.10:FF:000592">
    <property type="entry name" value="UV-damaged DNA binding protein"/>
    <property type="match status" value="1"/>
</dbReference>
<dbReference type="InterPro" id="IPR018846">
    <property type="entry name" value="Beta-prop_RSE1/DDB1/CPSF1_1st"/>
</dbReference>
<dbReference type="GO" id="GO:0005634">
    <property type="term" value="C:nucleus"/>
    <property type="evidence" value="ECO:0007669"/>
    <property type="project" value="UniProtKB-SubCell"/>
</dbReference>
<name>C1MIG7_MICPC</name>
<comment type="similarity">
    <text evidence="2">Belongs to the DDB1 family.</text>
</comment>
<dbReference type="PANTHER" id="PTHR10644">
    <property type="entry name" value="DNA REPAIR/RNA PROCESSING CPSF FAMILY"/>
    <property type="match status" value="1"/>
</dbReference>
<reference evidence="8 9" key="1">
    <citation type="journal article" date="2009" name="Science">
        <title>Green evolution and dynamic adaptations revealed by genomes of the marine picoeukaryotes Micromonas.</title>
        <authorList>
            <person name="Worden A.Z."/>
            <person name="Lee J.H."/>
            <person name="Mock T."/>
            <person name="Rouze P."/>
            <person name="Simmons M.P."/>
            <person name="Aerts A.L."/>
            <person name="Allen A.E."/>
            <person name="Cuvelier M.L."/>
            <person name="Derelle E."/>
            <person name="Everett M.V."/>
            <person name="Foulon E."/>
            <person name="Grimwood J."/>
            <person name="Gundlach H."/>
            <person name="Henrissat B."/>
            <person name="Napoli C."/>
            <person name="McDonald S.M."/>
            <person name="Parker M.S."/>
            <person name="Rombauts S."/>
            <person name="Salamov A."/>
            <person name="Von Dassow P."/>
            <person name="Badger J.H."/>
            <person name="Coutinho P.M."/>
            <person name="Demir E."/>
            <person name="Dubchak I."/>
            <person name="Gentemann C."/>
            <person name="Eikrem W."/>
            <person name="Gready J.E."/>
            <person name="John U."/>
            <person name="Lanier W."/>
            <person name="Lindquist E.A."/>
            <person name="Lucas S."/>
            <person name="Mayer K.F."/>
            <person name="Moreau H."/>
            <person name="Not F."/>
            <person name="Otillar R."/>
            <person name="Panaud O."/>
            <person name="Pangilinan J."/>
            <person name="Paulsen I."/>
            <person name="Piegu B."/>
            <person name="Poliakov A."/>
            <person name="Robbens S."/>
            <person name="Schmutz J."/>
            <person name="Toulza E."/>
            <person name="Wyss T."/>
            <person name="Zelensky A."/>
            <person name="Zhou K."/>
            <person name="Armbrust E.V."/>
            <person name="Bhattacharya D."/>
            <person name="Goodenough U.W."/>
            <person name="Van de Peer Y."/>
            <person name="Grigoriev I.V."/>
        </authorList>
    </citation>
    <scope>NUCLEOTIDE SEQUENCE [LARGE SCALE GENOMIC DNA]</scope>
    <source>
        <strain evidence="8 9">CCMP1545</strain>
    </source>
</reference>
<evidence type="ECO:0000256" key="4">
    <source>
        <dbReference type="ARBA" id="ARBA00023242"/>
    </source>
</evidence>
<dbReference type="AlphaFoldDB" id="C1MIG7"/>
<dbReference type="FunFam" id="1.10.150.910:FF:000003">
    <property type="entry name" value="DNA damage-binding protein 1a"/>
    <property type="match status" value="1"/>
</dbReference>
<dbReference type="Pfam" id="PF23726">
    <property type="entry name" value="Beta-prop_RSE1_2nd"/>
    <property type="match status" value="1"/>
</dbReference>
<gene>
    <name evidence="8" type="ORF">MICPUCDRAFT_50560</name>
</gene>
<comment type="subcellular location">
    <subcellularLocation>
        <location evidence="1">Nucleus</location>
    </subcellularLocation>
</comment>
<evidence type="ECO:0000256" key="2">
    <source>
        <dbReference type="ARBA" id="ARBA00007453"/>
    </source>
</evidence>
<dbReference type="GO" id="GO:0003676">
    <property type="term" value="F:nucleic acid binding"/>
    <property type="evidence" value="ECO:0007669"/>
    <property type="project" value="InterPro"/>
</dbReference>
<organism evidence="9">
    <name type="scientific">Micromonas pusilla (strain CCMP1545)</name>
    <name type="common">Picoplanktonic green alga</name>
    <dbReference type="NCBI Taxonomy" id="564608"/>
    <lineage>
        <taxon>Eukaryota</taxon>
        <taxon>Viridiplantae</taxon>
        <taxon>Chlorophyta</taxon>
        <taxon>Mamiellophyceae</taxon>
        <taxon>Mamiellales</taxon>
        <taxon>Mamiellaceae</taxon>
        <taxon>Micromonas</taxon>
    </lineage>
</organism>
<dbReference type="KEGG" id="mpp:MICPUCDRAFT_50560"/>
<evidence type="ECO:0000313" key="8">
    <source>
        <dbReference type="EMBL" id="EEH60379.1"/>
    </source>
</evidence>
<feature type="domain" description="RSE1/DDB1/CPSF1 C-terminal" evidence="5">
    <location>
        <begin position="979"/>
        <end position="1191"/>
    </location>
</feature>
<dbReference type="InterPro" id="IPR050358">
    <property type="entry name" value="RSE1/DDB1/CFT1"/>
</dbReference>
<dbReference type="OMA" id="HQDFLMR"/>
<keyword evidence="9" id="KW-1185">Reference proteome</keyword>
<evidence type="ECO:0000259" key="5">
    <source>
        <dbReference type="Pfam" id="PF03178"/>
    </source>
</evidence>
<dbReference type="Pfam" id="PF03178">
    <property type="entry name" value="CPSF_A"/>
    <property type="match status" value="2"/>
</dbReference>
<evidence type="ECO:0000259" key="7">
    <source>
        <dbReference type="Pfam" id="PF23726"/>
    </source>
</evidence>
<feature type="domain" description="RSE1/DDB1/CPSF1 first beta-propeller" evidence="6">
    <location>
        <begin position="27"/>
        <end position="381"/>
    </location>
</feature>
<evidence type="ECO:0000313" key="9">
    <source>
        <dbReference type="Proteomes" id="UP000001876"/>
    </source>
</evidence>
<dbReference type="InterPro" id="IPR011047">
    <property type="entry name" value="Quinoprotein_ADH-like_sf"/>
</dbReference>
<dbReference type="Pfam" id="PF10433">
    <property type="entry name" value="Beta-prop_RSE1_1st"/>
    <property type="match status" value="1"/>
</dbReference>
<dbReference type="InterPro" id="IPR015943">
    <property type="entry name" value="WD40/YVTN_repeat-like_dom_sf"/>
</dbReference>
<evidence type="ECO:0000256" key="1">
    <source>
        <dbReference type="ARBA" id="ARBA00004123"/>
    </source>
</evidence>
<dbReference type="InterPro" id="IPR058543">
    <property type="entry name" value="Beta-prop_RSE1/DDB1/CPSF1_2nd"/>
</dbReference>
<sequence length="1223" mass="129773">MTTAAASPTDVTSGQYNYVVTAQKPTSVTHSVVGNFTHEDELNLVVAKCTRVEIHLLTPQGLQAMMDVPIYGRIATMELVRPPFEKKPMLFILTERNMFCVLSYDAAKGELITRAMGDLTDRVGRPSECGPIGAVDPECRMYGLHLYDGLFKVIPMDQTGQLREAFSVRLEELQVFDVKFLAGTPKPTIAVLYQDTKEGRHIKTYEVCLKDKDFNPGPWAQNDVESGSRFLIAVPAPLGGVVVVGEKVIAYLNKETTHGVGDGGGGGGGGGGGMIVKAIAMQSDATIMTYGAVDKDGSRYLLSDSAGRLHLLVLMHDKTRVRALKLESLGQTSIASSLSYLDNGVVYVGSAYGDSQLVRLHSTPIPIAGGGGGDGDGGGGGGGEIVPVDSGAVTDAPNYVEVLESFTSLGPIVDFVVVDLDRHGQGQVVTCSGVHKDGSLRVVRNGVGIHEQAAIELPGVKGCWALKNADDAVSDTFLVVAFIGETRILAINDKDELDETEFEGFAGDERALACANVDGGYACQVTSGGIRLVDVATGALRARWTPEPGERVSVAAANRTQVVVALEGGTLVSVAAGGGGDAMDVDDASPLLRELARVNVGHEIACLDVTPLADPRAASSEICAVGLWSAEVRVLATATLEELSSAPLTDAEVIPRAVLLCSFEGIPYLLAGLGDGQLFTFALMGERSGIIGDGKKLSVGTQARSIHWFPYDRVGVPITLKTFRNKNTTHVFAGSDRPTVIYSQNKKLIYSNVNLREVLHMCAFNCDAFPDSLALASESELTIGGIDDIQKLHIRTVPLGEQPRRIAHQPASRTFAVLTSHVSDVTNEESFYVRLFDDVTFETLFKYRLDVGETDSSIISCSFADDPASYYVVGTAFSLPEEVEPSRGRILVLRADEGRLSLVAEKEVKGAVYNLNAFNGKLLAGINSKVQLFKWVSRGAGAGAGAGGGAEGGAVAMADGGGGGGGGGGAPAAATTCELASECSHHGHIVALYVDVRGDFIVVGDLMKSISLLVYKPDEGVIEERARDFNPNWMTAVCALDDETYLGAENSFNLFTVRKNSDAAADEERSRLDVIGEYHLGEFVNRFRAGSLVMRLPGDGDGAGLGLGLDASNEAPTQLFGTVNGAIGVVASLPESTHTFLAALQKAMNKVVSGVGGFSHDAWRSFHNEHRSRLVEARGFVDGDLIESFLDLRPEKASEVASVVGVGVEELTKRIEELVRITH</sequence>
<feature type="domain" description="RSE1/DDB1/CPSF1 second beta-propeller" evidence="7">
    <location>
        <begin position="449"/>
        <end position="784"/>
    </location>
</feature>
<protein>
    <recommendedName>
        <fullName evidence="3">DNA damage-binding protein 1</fullName>
    </recommendedName>
</protein>
<dbReference type="Gene3D" id="1.10.150.910">
    <property type="match status" value="1"/>
</dbReference>